<dbReference type="EMBL" id="JAGSCS010000002">
    <property type="protein sequence ID" value="MBR0575034.1"/>
    <property type="molecule type" value="Genomic_DNA"/>
</dbReference>
<name>A0A941CNA6_9CLOT</name>
<evidence type="ECO:0000256" key="6">
    <source>
        <dbReference type="ARBA" id="ARBA00022840"/>
    </source>
</evidence>
<proteinExistence type="predicted"/>
<keyword evidence="6 10" id="KW-0067">ATP-binding</keyword>
<dbReference type="SUPFAM" id="SSF52540">
    <property type="entry name" value="P-loop containing nucleoside triphosphate hydrolases"/>
    <property type="match status" value="2"/>
</dbReference>
<evidence type="ECO:0000256" key="5">
    <source>
        <dbReference type="ARBA" id="ARBA00022741"/>
    </source>
</evidence>
<feature type="domain" description="ABC transporter" evidence="9">
    <location>
        <begin position="5"/>
        <end position="241"/>
    </location>
</feature>
<evidence type="ECO:0000256" key="2">
    <source>
        <dbReference type="ARBA" id="ARBA00022448"/>
    </source>
</evidence>
<keyword evidence="11" id="KW-1185">Reference proteome</keyword>
<dbReference type="InterPro" id="IPR017871">
    <property type="entry name" value="ABC_transporter-like_CS"/>
</dbReference>
<dbReference type="RefSeq" id="WP_211799558.1">
    <property type="nucleotide sequence ID" value="NZ_JAGSCS010000002.1"/>
</dbReference>
<dbReference type="InterPro" id="IPR050107">
    <property type="entry name" value="ABC_carbohydrate_import_ATPase"/>
</dbReference>
<keyword evidence="8" id="KW-0472">Membrane</keyword>
<dbReference type="InterPro" id="IPR003593">
    <property type="entry name" value="AAA+_ATPase"/>
</dbReference>
<dbReference type="CDD" id="cd03216">
    <property type="entry name" value="ABC_Carb_Monos_I"/>
    <property type="match status" value="1"/>
</dbReference>
<protein>
    <submittedName>
        <fullName evidence="10">ABC transporter ATP-binding protein</fullName>
    </submittedName>
</protein>
<keyword evidence="4" id="KW-0677">Repeat</keyword>
<evidence type="ECO:0000256" key="4">
    <source>
        <dbReference type="ARBA" id="ARBA00022737"/>
    </source>
</evidence>
<accession>A0A941CNA6</accession>
<gene>
    <name evidence="10" type="ORF">KCG48_01640</name>
</gene>
<dbReference type="FunFam" id="3.40.50.300:FF:000127">
    <property type="entry name" value="Ribose import ATP-binding protein RbsA"/>
    <property type="match status" value="1"/>
</dbReference>
<evidence type="ECO:0000313" key="10">
    <source>
        <dbReference type="EMBL" id="MBR0575034.1"/>
    </source>
</evidence>
<sequence length="514" mass="56832">MSELLRMENIRKVYPNGVVANKDVNLRVNKGEIHALMGENGAGKSTLMKILFGLEQPDEGEIYFKGDRLQVSNPAQAIQKGIGMVNQHFMLVDNLSVYENVILGMEPRSGVFINRTQAIKLVEEYAEKFNLRITPTDIVENLSVSQKQKIELLKVLTRGSELIILDEPTAVLTPQETDELFQQLTLLKESGYTIVFITHKIQEVLAICDQITVLKKGKTVETLPVKGATAEGISKLMVGRDVLLRVEKEPKVPGEHLLKVKDITVYNESGVRVVDKVSLSLKRNQIIGIAGVEGNGQSELADAIFGIMTVSSGTVDLKGENLTRETIGSRRNKGLAYIPEDRIVTGSATSLSIWENLFADKIEEKKKGKLGLINLREMKNAASDLIKLFNIVSMNQEQTLDMLSGGNMQKVVVARELSANPEVLLANQPTRGIDVGAQEFIWQELVKFRDSGKGVILISADLNELLELSDIVLVMHKGKVVAQLDNTQKISEDEVGLYMLGVKTQGKEGEHYES</sequence>
<keyword evidence="7" id="KW-1278">Translocase</keyword>
<dbReference type="Proteomes" id="UP000675379">
    <property type="component" value="Unassembled WGS sequence"/>
</dbReference>
<dbReference type="SMART" id="SM00382">
    <property type="entry name" value="AAA"/>
    <property type="match status" value="1"/>
</dbReference>
<dbReference type="Pfam" id="PF00005">
    <property type="entry name" value="ABC_tran"/>
    <property type="match status" value="2"/>
</dbReference>
<comment type="subcellular location">
    <subcellularLocation>
        <location evidence="1">Cell membrane</location>
        <topology evidence="1">Peripheral membrane protein</topology>
    </subcellularLocation>
</comment>
<comment type="caution">
    <text evidence="10">The sequence shown here is derived from an EMBL/GenBank/DDBJ whole genome shotgun (WGS) entry which is preliminary data.</text>
</comment>
<evidence type="ECO:0000256" key="8">
    <source>
        <dbReference type="ARBA" id="ARBA00023136"/>
    </source>
</evidence>
<dbReference type="CDD" id="cd03215">
    <property type="entry name" value="ABC_Carb_Monos_II"/>
    <property type="match status" value="1"/>
</dbReference>
<keyword evidence="5" id="KW-0547">Nucleotide-binding</keyword>
<evidence type="ECO:0000313" key="11">
    <source>
        <dbReference type="Proteomes" id="UP000675379"/>
    </source>
</evidence>
<evidence type="ECO:0000256" key="1">
    <source>
        <dbReference type="ARBA" id="ARBA00004202"/>
    </source>
</evidence>
<dbReference type="GO" id="GO:0016887">
    <property type="term" value="F:ATP hydrolysis activity"/>
    <property type="evidence" value="ECO:0007669"/>
    <property type="project" value="InterPro"/>
</dbReference>
<dbReference type="PANTHER" id="PTHR43790">
    <property type="entry name" value="CARBOHYDRATE TRANSPORT ATP-BINDING PROTEIN MG119-RELATED"/>
    <property type="match status" value="1"/>
</dbReference>
<evidence type="ECO:0000256" key="7">
    <source>
        <dbReference type="ARBA" id="ARBA00022967"/>
    </source>
</evidence>
<keyword evidence="2" id="KW-0813">Transport</keyword>
<dbReference type="GO" id="GO:0005886">
    <property type="term" value="C:plasma membrane"/>
    <property type="evidence" value="ECO:0007669"/>
    <property type="project" value="UniProtKB-SubCell"/>
</dbReference>
<dbReference type="PANTHER" id="PTHR43790:SF4">
    <property type="entry name" value="GUANOSINE IMPORT ATP-BINDING PROTEIN NUPO"/>
    <property type="match status" value="1"/>
</dbReference>
<dbReference type="GO" id="GO:0005524">
    <property type="term" value="F:ATP binding"/>
    <property type="evidence" value="ECO:0007669"/>
    <property type="project" value="UniProtKB-KW"/>
</dbReference>
<dbReference type="PROSITE" id="PS00211">
    <property type="entry name" value="ABC_TRANSPORTER_1"/>
    <property type="match status" value="1"/>
</dbReference>
<organism evidence="10 11">
    <name type="scientific">Proteiniclasticum sediminis</name>
    <dbReference type="NCBI Taxonomy" id="2804028"/>
    <lineage>
        <taxon>Bacteria</taxon>
        <taxon>Bacillati</taxon>
        <taxon>Bacillota</taxon>
        <taxon>Clostridia</taxon>
        <taxon>Eubacteriales</taxon>
        <taxon>Clostridiaceae</taxon>
        <taxon>Proteiniclasticum</taxon>
    </lineage>
</organism>
<dbReference type="InterPro" id="IPR003439">
    <property type="entry name" value="ABC_transporter-like_ATP-bd"/>
</dbReference>
<dbReference type="InterPro" id="IPR027417">
    <property type="entry name" value="P-loop_NTPase"/>
</dbReference>
<feature type="domain" description="ABC transporter" evidence="9">
    <location>
        <begin position="258"/>
        <end position="502"/>
    </location>
</feature>
<evidence type="ECO:0000259" key="9">
    <source>
        <dbReference type="PROSITE" id="PS50893"/>
    </source>
</evidence>
<keyword evidence="3" id="KW-1003">Cell membrane</keyword>
<dbReference type="AlphaFoldDB" id="A0A941CNA6"/>
<dbReference type="Gene3D" id="3.40.50.300">
    <property type="entry name" value="P-loop containing nucleotide triphosphate hydrolases"/>
    <property type="match status" value="2"/>
</dbReference>
<dbReference type="PROSITE" id="PS50893">
    <property type="entry name" value="ABC_TRANSPORTER_2"/>
    <property type="match status" value="2"/>
</dbReference>
<reference evidence="10" key="1">
    <citation type="submission" date="2021-04" db="EMBL/GenBank/DDBJ databases">
        <title>Proteiniclasticum sedimins sp. nov., an obligate anaerobic bacterium isolated from anaerobic sludge.</title>
        <authorList>
            <person name="Liu J."/>
        </authorList>
    </citation>
    <scope>NUCLEOTIDE SEQUENCE</scope>
    <source>
        <strain evidence="10">BAD-10</strain>
    </source>
</reference>
<evidence type="ECO:0000256" key="3">
    <source>
        <dbReference type="ARBA" id="ARBA00022475"/>
    </source>
</evidence>